<dbReference type="Pfam" id="PF00106">
    <property type="entry name" value="adh_short"/>
    <property type="match status" value="1"/>
</dbReference>
<comment type="similarity">
    <text evidence="1">Belongs to the short-chain dehydrogenases/reductases (SDR) family.</text>
</comment>
<feature type="compositionally biased region" description="Low complexity" evidence="3">
    <location>
        <begin position="190"/>
        <end position="208"/>
    </location>
</feature>
<dbReference type="Gene3D" id="3.40.50.720">
    <property type="entry name" value="NAD(P)-binding Rossmann-like Domain"/>
    <property type="match status" value="1"/>
</dbReference>
<sequence length="408" mass="43926">MGDFVPILTAVASGTFDSIENVFINIARHVPLLNNLRRRKELDQCLSGKVCIVTGANAGIGYATARKLAERGAHVVLACRSEERGRQAAKELSGLPPLPGCEPGQVEFAQLDLCSLKNVRAFTKSFNRQGRRLDVLVCNAGIMSPANKLVTEDGLEMQFQVNFLSHWLLAHELLSEQRKRRAKAAKKNHSSSSSKPNRKSSSSSSTALTTASISGSSMQSSKAAAADAAACCSLEGTRLVMLSSLTHHAGSVQWGDKQSANGYNPFTSYALSKICNIIMAKEFQRRFDRHDSCRYGHDSAVAIHPGIVHTHLATGFFTQTGHTALPFMKALVAPILNGLYPLLLRTPESSAEAMLIAATAPAGKVAGRYMHNDRLSRPDKFAEEPARGVELWDLAVALTGVATDASLA</sequence>
<feature type="compositionally biased region" description="Basic residues" evidence="3">
    <location>
        <begin position="179"/>
        <end position="189"/>
    </location>
</feature>
<dbReference type="PRINTS" id="PR00081">
    <property type="entry name" value="GDHRDH"/>
</dbReference>
<dbReference type="Proteomes" id="UP000256970">
    <property type="component" value="Unassembled WGS sequence"/>
</dbReference>
<dbReference type="PANTHER" id="PTHR24320:SF286">
    <property type="entry name" value="NAD(P)-BINDING ROSSMANN-FOLD SUPERFAMILY PROTEIN"/>
    <property type="match status" value="1"/>
</dbReference>
<feature type="region of interest" description="Disordered" evidence="3">
    <location>
        <begin position="179"/>
        <end position="208"/>
    </location>
</feature>
<gene>
    <name evidence="4" type="ORF">BQ4739_LOCUS9697</name>
</gene>
<keyword evidence="2" id="KW-0560">Oxidoreductase</keyword>
<keyword evidence="5" id="KW-1185">Reference proteome</keyword>
<reference evidence="4 5" key="1">
    <citation type="submission" date="2016-10" db="EMBL/GenBank/DDBJ databases">
        <authorList>
            <person name="Cai Z."/>
        </authorList>
    </citation>
    <scope>NUCLEOTIDE SEQUENCE [LARGE SCALE GENOMIC DNA]</scope>
</reference>
<evidence type="ECO:0000256" key="2">
    <source>
        <dbReference type="ARBA" id="ARBA00023002"/>
    </source>
</evidence>
<proteinExistence type="inferred from homology"/>
<evidence type="ECO:0000313" key="5">
    <source>
        <dbReference type="Proteomes" id="UP000256970"/>
    </source>
</evidence>
<organism evidence="4 5">
    <name type="scientific">Tetradesmus obliquus</name>
    <name type="common">Green alga</name>
    <name type="synonym">Acutodesmus obliquus</name>
    <dbReference type="NCBI Taxonomy" id="3088"/>
    <lineage>
        <taxon>Eukaryota</taxon>
        <taxon>Viridiplantae</taxon>
        <taxon>Chlorophyta</taxon>
        <taxon>core chlorophytes</taxon>
        <taxon>Chlorophyceae</taxon>
        <taxon>CS clade</taxon>
        <taxon>Sphaeropleales</taxon>
        <taxon>Scenedesmaceae</taxon>
        <taxon>Tetradesmus</taxon>
    </lineage>
</organism>
<evidence type="ECO:0000256" key="3">
    <source>
        <dbReference type="SAM" id="MobiDB-lite"/>
    </source>
</evidence>
<dbReference type="SUPFAM" id="SSF51735">
    <property type="entry name" value="NAD(P)-binding Rossmann-fold domains"/>
    <property type="match status" value="1"/>
</dbReference>
<evidence type="ECO:0000256" key="1">
    <source>
        <dbReference type="ARBA" id="ARBA00006484"/>
    </source>
</evidence>
<name>A0A383VX36_TETOB</name>
<dbReference type="EMBL" id="FNXT01000928">
    <property type="protein sequence ID" value="SZX69419.1"/>
    <property type="molecule type" value="Genomic_DNA"/>
</dbReference>
<dbReference type="PANTHER" id="PTHR24320">
    <property type="entry name" value="RETINOL DEHYDROGENASE"/>
    <property type="match status" value="1"/>
</dbReference>
<dbReference type="InterPro" id="IPR036291">
    <property type="entry name" value="NAD(P)-bd_dom_sf"/>
</dbReference>
<protein>
    <submittedName>
        <fullName evidence="4">Uncharacterized protein</fullName>
    </submittedName>
</protein>
<evidence type="ECO:0000313" key="4">
    <source>
        <dbReference type="EMBL" id="SZX69419.1"/>
    </source>
</evidence>
<dbReference type="InterPro" id="IPR002347">
    <property type="entry name" value="SDR_fam"/>
</dbReference>
<accession>A0A383VX36</accession>
<dbReference type="STRING" id="3088.A0A383VX36"/>
<dbReference type="GO" id="GO:0016491">
    <property type="term" value="F:oxidoreductase activity"/>
    <property type="evidence" value="ECO:0007669"/>
    <property type="project" value="UniProtKB-KW"/>
</dbReference>
<dbReference type="AlphaFoldDB" id="A0A383VX36"/>